<keyword evidence="1" id="KW-1133">Transmembrane helix</keyword>
<proteinExistence type="predicted"/>
<evidence type="ECO:0000313" key="2">
    <source>
        <dbReference type="EMBL" id="MBE9661714.1"/>
    </source>
</evidence>
<dbReference type="Proteomes" id="UP000622475">
    <property type="component" value="Unassembled WGS sequence"/>
</dbReference>
<feature type="transmembrane region" description="Helical" evidence="1">
    <location>
        <begin position="45"/>
        <end position="68"/>
    </location>
</feature>
<protein>
    <submittedName>
        <fullName evidence="2">Uncharacterized protein</fullName>
    </submittedName>
</protein>
<organism evidence="2 3">
    <name type="scientific">Mucilaginibacter myungsuensis</name>
    <dbReference type="NCBI Taxonomy" id="649104"/>
    <lineage>
        <taxon>Bacteria</taxon>
        <taxon>Pseudomonadati</taxon>
        <taxon>Bacteroidota</taxon>
        <taxon>Sphingobacteriia</taxon>
        <taxon>Sphingobacteriales</taxon>
        <taxon>Sphingobacteriaceae</taxon>
        <taxon>Mucilaginibacter</taxon>
    </lineage>
</organism>
<name>A0A929PW24_9SPHI</name>
<sequence length="101" mass="11131">MTETGKLILKLTVLTVPALILFCTLYPWQKEGSSIGGGGYDLSELVYSGCFTLFVVCWNVWVFVALLSAKTDAAKLNNKILLAIGVVVMVAVAVWFFRQLR</sequence>
<keyword evidence="1" id="KW-0812">Transmembrane</keyword>
<keyword evidence="3" id="KW-1185">Reference proteome</keyword>
<feature type="transmembrane region" description="Helical" evidence="1">
    <location>
        <begin position="7"/>
        <end position="29"/>
    </location>
</feature>
<reference evidence="2" key="1">
    <citation type="submission" date="2020-10" db="EMBL/GenBank/DDBJ databases">
        <title>Mucilaginibacter mali sp. nov., isolated from rhizosphere soil of apple orchard.</title>
        <authorList>
            <person name="Lee J.-S."/>
            <person name="Kim H.S."/>
            <person name="Kim J.-S."/>
        </authorList>
    </citation>
    <scope>NUCLEOTIDE SEQUENCE</scope>
    <source>
        <strain evidence="2">KCTC 22746</strain>
    </source>
</reference>
<dbReference type="RefSeq" id="WP_194110891.1">
    <property type="nucleotide sequence ID" value="NZ_JADFFL010000002.1"/>
</dbReference>
<feature type="transmembrane region" description="Helical" evidence="1">
    <location>
        <begin position="80"/>
        <end position="97"/>
    </location>
</feature>
<gene>
    <name evidence="2" type="ORF">IRJ16_07435</name>
</gene>
<dbReference type="AlphaFoldDB" id="A0A929PW24"/>
<evidence type="ECO:0000256" key="1">
    <source>
        <dbReference type="SAM" id="Phobius"/>
    </source>
</evidence>
<dbReference type="EMBL" id="JADFFL010000002">
    <property type="protein sequence ID" value="MBE9661714.1"/>
    <property type="molecule type" value="Genomic_DNA"/>
</dbReference>
<comment type="caution">
    <text evidence="2">The sequence shown here is derived from an EMBL/GenBank/DDBJ whole genome shotgun (WGS) entry which is preliminary data.</text>
</comment>
<accession>A0A929PW24</accession>
<evidence type="ECO:0000313" key="3">
    <source>
        <dbReference type="Proteomes" id="UP000622475"/>
    </source>
</evidence>
<keyword evidence="1" id="KW-0472">Membrane</keyword>